<keyword evidence="4" id="KW-1185">Reference proteome</keyword>
<gene>
    <name evidence="3" type="ORF">FIESC28_03203</name>
</gene>
<dbReference type="EMBL" id="QKXC01000064">
    <property type="protein sequence ID" value="RBR24090.1"/>
    <property type="molecule type" value="Genomic_DNA"/>
</dbReference>
<dbReference type="GeneID" id="41992648"/>
<dbReference type="OrthoDB" id="5090740at2759"/>
<name>A0A366S5Z8_9HYPO</name>
<accession>A0A366S5Z8</accession>
<evidence type="ECO:0000313" key="4">
    <source>
        <dbReference type="Proteomes" id="UP000253153"/>
    </source>
</evidence>
<feature type="coiled-coil region" evidence="1">
    <location>
        <begin position="29"/>
        <end position="56"/>
    </location>
</feature>
<comment type="caution">
    <text evidence="3">The sequence shown here is derived from an EMBL/GenBank/DDBJ whole genome shotgun (WGS) entry which is preliminary data.</text>
</comment>
<feature type="region of interest" description="Disordered" evidence="2">
    <location>
        <begin position="1"/>
        <end position="21"/>
    </location>
</feature>
<sequence length="168" mass="18825">MAENEFVVVDHPRQRNEPTPSEKAIAETLIKTGERLKAAETEIQTLSAQLRASEAQRQDEFNKMKDINSSLLRRLEELEITTTKNNNRATVIKEGIDAVVPSVKSLVDEQTEKISKVTDTYSALTTLARDNSNKATINTRAITDLTSQVNYLNNMFGVTATSRAQHQY</sequence>
<evidence type="ECO:0000256" key="1">
    <source>
        <dbReference type="SAM" id="Coils"/>
    </source>
</evidence>
<keyword evidence="1" id="KW-0175">Coiled coil</keyword>
<dbReference type="Proteomes" id="UP000253153">
    <property type="component" value="Unassembled WGS sequence"/>
</dbReference>
<evidence type="ECO:0000256" key="2">
    <source>
        <dbReference type="SAM" id="MobiDB-lite"/>
    </source>
</evidence>
<dbReference type="AlphaFoldDB" id="A0A366S5Z8"/>
<dbReference type="RefSeq" id="XP_031018681.1">
    <property type="nucleotide sequence ID" value="XM_031157352.1"/>
</dbReference>
<evidence type="ECO:0000313" key="3">
    <source>
        <dbReference type="EMBL" id="RBR24090.1"/>
    </source>
</evidence>
<organism evidence="3 4">
    <name type="scientific">Fusarium coffeatum</name>
    <dbReference type="NCBI Taxonomy" id="231269"/>
    <lineage>
        <taxon>Eukaryota</taxon>
        <taxon>Fungi</taxon>
        <taxon>Dikarya</taxon>
        <taxon>Ascomycota</taxon>
        <taxon>Pezizomycotina</taxon>
        <taxon>Sordariomycetes</taxon>
        <taxon>Hypocreomycetidae</taxon>
        <taxon>Hypocreales</taxon>
        <taxon>Nectriaceae</taxon>
        <taxon>Fusarium</taxon>
        <taxon>Fusarium incarnatum-equiseti species complex</taxon>
    </lineage>
</organism>
<proteinExistence type="predicted"/>
<protein>
    <submittedName>
        <fullName evidence="3">Uncharacterized protein</fullName>
    </submittedName>
</protein>
<reference evidence="3 4" key="1">
    <citation type="submission" date="2018-06" db="EMBL/GenBank/DDBJ databases">
        <title>Fusarium incarnatum-equiseti species complex species 28.</title>
        <authorList>
            <person name="Gardiner D.M."/>
        </authorList>
    </citation>
    <scope>NUCLEOTIDE SEQUENCE [LARGE SCALE GENOMIC DNA]</scope>
    <source>
        <strain evidence="3 4">FIESC_28</strain>
    </source>
</reference>